<dbReference type="PANTHER" id="PTHR48079:SF5">
    <property type="entry name" value="DEPENDENT EPIMERASE_DEHYDRATASE, PUTATIVE (AFU_ORTHOLOGUE AFUA_7G00180)-RELATED"/>
    <property type="match status" value="1"/>
</dbReference>
<dbReference type="InterPro" id="IPR036291">
    <property type="entry name" value="NAD(P)-bd_dom_sf"/>
</dbReference>
<proteinExistence type="predicted"/>
<gene>
    <name evidence="2" type="ORF">BP01DRAFT_339122</name>
</gene>
<dbReference type="STRING" id="1450539.A0A318ZEC4"/>
<dbReference type="RefSeq" id="XP_025431868.1">
    <property type="nucleotide sequence ID" value="XM_025573350.1"/>
</dbReference>
<evidence type="ECO:0000313" key="2">
    <source>
        <dbReference type="EMBL" id="PYH45886.1"/>
    </source>
</evidence>
<dbReference type="PANTHER" id="PTHR48079">
    <property type="entry name" value="PROTEIN YEEZ"/>
    <property type="match status" value="1"/>
</dbReference>
<name>A0A318ZEC4_9EURO</name>
<dbReference type="SUPFAM" id="SSF51735">
    <property type="entry name" value="NAD(P)-binding Rossmann-fold domains"/>
    <property type="match status" value="1"/>
</dbReference>
<dbReference type="OrthoDB" id="10262413at2759"/>
<dbReference type="Pfam" id="PF01370">
    <property type="entry name" value="Epimerase"/>
    <property type="match status" value="1"/>
</dbReference>
<dbReference type="InterPro" id="IPR051783">
    <property type="entry name" value="NAD(P)-dependent_oxidoreduct"/>
</dbReference>
<reference evidence="2 3" key="1">
    <citation type="submission" date="2016-12" db="EMBL/GenBank/DDBJ databases">
        <title>The genomes of Aspergillus section Nigri reveals drivers in fungal speciation.</title>
        <authorList>
            <consortium name="DOE Joint Genome Institute"/>
            <person name="Vesth T.C."/>
            <person name="Nybo J."/>
            <person name="Theobald S."/>
            <person name="Brandl J."/>
            <person name="Frisvad J.C."/>
            <person name="Nielsen K.F."/>
            <person name="Lyhne E.K."/>
            <person name="Kogle M.E."/>
            <person name="Kuo A."/>
            <person name="Riley R."/>
            <person name="Clum A."/>
            <person name="Nolan M."/>
            <person name="Lipzen A."/>
            <person name="Salamov A."/>
            <person name="Henrissat B."/>
            <person name="Wiebenga A."/>
            <person name="De Vries R.P."/>
            <person name="Grigoriev I.V."/>
            <person name="Mortensen U.H."/>
            <person name="Andersen M.R."/>
            <person name="Baker S.E."/>
        </authorList>
    </citation>
    <scope>NUCLEOTIDE SEQUENCE [LARGE SCALE GENOMIC DNA]</scope>
    <source>
        <strain evidence="2 3">JOP 1030-1</strain>
    </source>
</reference>
<dbReference type="Proteomes" id="UP000248349">
    <property type="component" value="Unassembled WGS sequence"/>
</dbReference>
<organism evidence="2 3">
    <name type="scientific">Aspergillus saccharolyticus JOP 1030-1</name>
    <dbReference type="NCBI Taxonomy" id="1450539"/>
    <lineage>
        <taxon>Eukaryota</taxon>
        <taxon>Fungi</taxon>
        <taxon>Dikarya</taxon>
        <taxon>Ascomycota</taxon>
        <taxon>Pezizomycotina</taxon>
        <taxon>Eurotiomycetes</taxon>
        <taxon>Eurotiomycetidae</taxon>
        <taxon>Eurotiales</taxon>
        <taxon>Aspergillaceae</taxon>
        <taxon>Aspergillus</taxon>
        <taxon>Aspergillus subgen. Circumdati</taxon>
    </lineage>
</organism>
<dbReference type="AlphaFoldDB" id="A0A318ZEC4"/>
<dbReference type="InterPro" id="IPR001509">
    <property type="entry name" value="Epimerase_deHydtase"/>
</dbReference>
<sequence length="328" mass="34916">MSTPEKTLFILGGSGYIGTQIIRLAPDPPYNFTQIRALSRTPATDTHLTNLGATPVRGDLTSHALLEHESRQASAVINLATAYIFGQSASYDVQGLGTDTAALDAIARGLQNTGKPLAMVSGTLIYAPHPSGEETEETSPFDPHPINTRSKTDAYARALGAREGFRAVTIRLAPFVYGRAGSGVGRFMRLAAQNQRVAVVAGGGKRTTTVHVDDAAQLFLLAVEKGAAGEAFNASAETGVTFRELFGAIAEVVGVGIVDLTEEQAMEGMGEMVMRFLSTENRASGKKAREVLGWVPTAPGVLEEIREGSYRVLAEELREKEKSAPLKN</sequence>
<evidence type="ECO:0000313" key="3">
    <source>
        <dbReference type="Proteomes" id="UP000248349"/>
    </source>
</evidence>
<accession>A0A318ZEC4</accession>
<dbReference type="GeneID" id="37074578"/>
<dbReference type="GO" id="GO:0005737">
    <property type="term" value="C:cytoplasm"/>
    <property type="evidence" value="ECO:0007669"/>
    <property type="project" value="TreeGrafter"/>
</dbReference>
<dbReference type="Gene3D" id="3.40.50.720">
    <property type="entry name" value="NAD(P)-binding Rossmann-like Domain"/>
    <property type="match status" value="1"/>
</dbReference>
<dbReference type="GO" id="GO:0004029">
    <property type="term" value="F:aldehyde dehydrogenase (NAD+) activity"/>
    <property type="evidence" value="ECO:0007669"/>
    <property type="project" value="TreeGrafter"/>
</dbReference>
<keyword evidence="3" id="KW-1185">Reference proteome</keyword>
<dbReference type="EMBL" id="KZ821229">
    <property type="protein sequence ID" value="PYH45886.1"/>
    <property type="molecule type" value="Genomic_DNA"/>
</dbReference>
<protein>
    <submittedName>
        <fullName evidence="2">Oxidoreductase domain-containing protein</fullName>
    </submittedName>
</protein>
<feature type="domain" description="NAD-dependent epimerase/dehydratase" evidence="1">
    <location>
        <begin position="9"/>
        <end position="233"/>
    </location>
</feature>
<evidence type="ECO:0000259" key="1">
    <source>
        <dbReference type="Pfam" id="PF01370"/>
    </source>
</evidence>